<comment type="caution">
    <text evidence="1">The sequence shown here is derived from an EMBL/GenBank/DDBJ whole genome shotgun (WGS) entry which is preliminary data.</text>
</comment>
<organism evidence="1">
    <name type="scientific">Brassica cretica</name>
    <name type="common">Mustard</name>
    <dbReference type="NCBI Taxonomy" id="69181"/>
    <lineage>
        <taxon>Eukaryota</taxon>
        <taxon>Viridiplantae</taxon>
        <taxon>Streptophyta</taxon>
        <taxon>Embryophyta</taxon>
        <taxon>Tracheophyta</taxon>
        <taxon>Spermatophyta</taxon>
        <taxon>Magnoliopsida</taxon>
        <taxon>eudicotyledons</taxon>
        <taxon>Gunneridae</taxon>
        <taxon>Pentapetalae</taxon>
        <taxon>rosids</taxon>
        <taxon>malvids</taxon>
        <taxon>Brassicales</taxon>
        <taxon>Brassicaceae</taxon>
        <taxon>Brassiceae</taxon>
        <taxon>Brassica</taxon>
    </lineage>
</organism>
<protein>
    <submittedName>
        <fullName evidence="1">Uncharacterized protein</fullName>
    </submittedName>
</protein>
<name>A0A8S9HVN7_BRACR</name>
<evidence type="ECO:0000313" key="1">
    <source>
        <dbReference type="EMBL" id="KAF2560216.1"/>
    </source>
</evidence>
<proteinExistence type="predicted"/>
<sequence>MFEISYNSASLPHPLADKTTEDVEVIDDWEEEEYEVEAKVVSLSHSSSSSSS</sequence>
<dbReference type="EMBL" id="QGKY02001250">
    <property type="protein sequence ID" value="KAF2560216.1"/>
    <property type="molecule type" value="Genomic_DNA"/>
</dbReference>
<gene>
    <name evidence="1" type="ORF">F2Q70_00015723</name>
</gene>
<accession>A0A8S9HVN7</accession>
<reference evidence="1" key="1">
    <citation type="submission" date="2019-12" db="EMBL/GenBank/DDBJ databases">
        <title>Genome sequencing and annotation of Brassica cretica.</title>
        <authorList>
            <person name="Studholme D.J."/>
            <person name="Sarris P.F."/>
        </authorList>
    </citation>
    <scope>NUCLEOTIDE SEQUENCE</scope>
    <source>
        <strain evidence="1">PFS-102/07</strain>
        <tissue evidence="1">Leaf</tissue>
    </source>
</reference>
<dbReference type="AlphaFoldDB" id="A0A8S9HVN7"/>